<reference evidence="2" key="1">
    <citation type="submission" date="2019-07" db="EMBL/GenBank/DDBJ databases">
        <authorList>
            <person name="Dittberner H."/>
        </authorList>
    </citation>
    <scope>NUCLEOTIDE SEQUENCE [LARGE SCALE GENOMIC DNA]</scope>
</reference>
<accession>A0A565BDM2</accession>
<evidence type="ECO:0000256" key="1">
    <source>
        <dbReference type="SAM" id="MobiDB-lite"/>
    </source>
</evidence>
<keyword evidence="3" id="KW-1185">Reference proteome</keyword>
<comment type="caution">
    <text evidence="2">The sequence shown here is derived from an EMBL/GenBank/DDBJ whole genome shotgun (WGS) entry which is preliminary data.</text>
</comment>
<evidence type="ECO:0000313" key="3">
    <source>
        <dbReference type="Proteomes" id="UP000489600"/>
    </source>
</evidence>
<dbReference type="EMBL" id="CABITT030000003">
    <property type="protein sequence ID" value="VVA99762.1"/>
    <property type="molecule type" value="Genomic_DNA"/>
</dbReference>
<feature type="region of interest" description="Disordered" evidence="1">
    <location>
        <begin position="1"/>
        <end position="23"/>
    </location>
</feature>
<name>A0A565BDM2_9BRAS</name>
<dbReference type="OrthoDB" id="1106844at2759"/>
<evidence type="ECO:0000313" key="2">
    <source>
        <dbReference type="EMBL" id="VVA99762.1"/>
    </source>
</evidence>
<protein>
    <submittedName>
        <fullName evidence="2">Uncharacterized protein</fullName>
    </submittedName>
</protein>
<gene>
    <name evidence="2" type="ORF">ANE_LOCUS10207</name>
</gene>
<organism evidence="2 3">
    <name type="scientific">Arabis nemorensis</name>
    <dbReference type="NCBI Taxonomy" id="586526"/>
    <lineage>
        <taxon>Eukaryota</taxon>
        <taxon>Viridiplantae</taxon>
        <taxon>Streptophyta</taxon>
        <taxon>Embryophyta</taxon>
        <taxon>Tracheophyta</taxon>
        <taxon>Spermatophyta</taxon>
        <taxon>Magnoliopsida</taxon>
        <taxon>eudicotyledons</taxon>
        <taxon>Gunneridae</taxon>
        <taxon>Pentapetalae</taxon>
        <taxon>rosids</taxon>
        <taxon>malvids</taxon>
        <taxon>Brassicales</taxon>
        <taxon>Brassicaceae</taxon>
        <taxon>Arabideae</taxon>
        <taxon>Arabis</taxon>
    </lineage>
</organism>
<dbReference type="Proteomes" id="UP000489600">
    <property type="component" value="Unassembled WGS sequence"/>
</dbReference>
<dbReference type="AlphaFoldDB" id="A0A565BDM2"/>
<feature type="compositionally biased region" description="Polar residues" evidence="1">
    <location>
        <begin position="14"/>
        <end position="23"/>
    </location>
</feature>
<feature type="compositionally biased region" description="Basic and acidic residues" evidence="1">
    <location>
        <begin position="1"/>
        <end position="13"/>
    </location>
</feature>
<sequence length="96" mass="11134">MKPESKKLSEKRQIQNNDDANSSFDLSSIKEAIEKVPKTKKTNPFDLTSMSLAISSVDRQCSKRRLTAMKRESMRQRFQTLVLICKRTQKERLGKD</sequence>
<proteinExistence type="predicted"/>